<gene>
    <name evidence="1" type="ORF">FBU59_004065</name>
</gene>
<name>A0ACC1J6Q5_9FUNG</name>
<proteinExistence type="predicted"/>
<organism evidence="1 2">
    <name type="scientific">Linderina macrospora</name>
    <dbReference type="NCBI Taxonomy" id="4868"/>
    <lineage>
        <taxon>Eukaryota</taxon>
        <taxon>Fungi</taxon>
        <taxon>Fungi incertae sedis</taxon>
        <taxon>Zoopagomycota</taxon>
        <taxon>Kickxellomycotina</taxon>
        <taxon>Kickxellomycetes</taxon>
        <taxon>Kickxellales</taxon>
        <taxon>Kickxellaceae</taxon>
        <taxon>Linderina</taxon>
    </lineage>
</organism>
<dbReference type="EMBL" id="JANBPW010002791">
    <property type="protein sequence ID" value="KAJ1939607.1"/>
    <property type="molecule type" value="Genomic_DNA"/>
</dbReference>
<keyword evidence="2" id="KW-1185">Reference proteome</keyword>
<accession>A0ACC1J6Q5</accession>
<reference evidence="1" key="1">
    <citation type="submission" date="2022-07" db="EMBL/GenBank/DDBJ databases">
        <title>Phylogenomic reconstructions and comparative analyses of Kickxellomycotina fungi.</title>
        <authorList>
            <person name="Reynolds N.K."/>
            <person name="Stajich J.E."/>
            <person name="Barry K."/>
            <person name="Grigoriev I.V."/>
            <person name="Crous P."/>
            <person name="Smith M.E."/>
        </authorList>
    </citation>
    <scope>NUCLEOTIDE SEQUENCE</scope>
    <source>
        <strain evidence="1">NRRL 5244</strain>
    </source>
</reference>
<evidence type="ECO:0000313" key="1">
    <source>
        <dbReference type="EMBL" id="KAJ1939607.1"/>
    </source>
</evidence>
<dbReference type="Proteomes" id="UP001150603">
    <property type="component" value="Unassembled WGS sequence"/>
</dbReference>
<sequence>MGMNKANEEQIGQAISDLVAEREPSDKNKEAVQKVVKTVGLIGRQVLAGARVNASLFGSRKYGLATQTSDVDILLSVRVPSEDAEINHAKFFNRFAKRLRKTPGFHVLATITHARVPIVKFEFRSRADGCIQGDISLNASMGMSKTSMLESYISMDKRVKDVMSVVRAWSTARNITSSTSLNSYSLSLMVLAFLVSRRVVPPLQLTRTRQFTRTGWQRLEEIQRNPDEIRNLYDYTISGGKGAELSCIQTNEPLPDWRVDGTRAYFLGTGHGETWESPNKHSSTTLLYEFFRYYGFDFDPMQHVVSLRLGSPEIPRMSLYELQAPEPAMYMTLPTQWRQDLRLLAIEDPFEVEHNCARQVPGEWVEGFLWEMRRAAWSLLPGKSVGLQRLLANPTTDAFRDASVWASAYHRLFPVIQDLLGEQVFSKSELAVPGKVVDLEELEKIDE</sequence>
<comment type="caution">
    <text evidence="1">The sequence shown here is derived from an EMBL/GenBank/DDBJ whole genome shotgun (WGS) entry which is preliminary data.</text>
</comment>
<protein>
    <submittedName>
        <fullName evidence="1">Uncharacterized protein</fullName>
    </submittedName>
</protein>
<evidence type="ECO:0000313" key="2">
    <source>
        <dbReference type="Proteomes" id="UP001150603"/>
    </source>
</evidence>